<feature type="domain" description="Type II/III secretion system secretin-like" evidence="6">
    <location>
        <begin position="524"/>
        <end position="686"/>
    </location>
</feature>
<keyword evidence="9" id="KW-1185">Reference proteome</keyword>
<evidence type="ECO:0000256" key="3">
    <source>
        <dbReference type="ARBA" id="ARBA00023136"/>
    </source>
</evidence>
<dbReference type="GO" id="GO:0015627">
    <property type="term" value="C:type II protein secretion system complex"/>
    <property type="evidence" value="ECO:0007669"/>
    <property type="project" value="TreeGrafter"/>
</dbReference>
<name>A0A0U2ZQG4_9ALTE</name>
<dbReference type="PANTHER" id="PTHR30332:SF25">
    <property type="entry name" value="SECRETIN XPSD"/>
    <property type="match status" value="1"/>
</dbReference>
<keyword evidence="3" id="KW-0472">Membrane</keyword>
<evidence type="ECO:0000256" key="1">
    <source>
        <dbReference type="ARBA" id="ARBA00004370"/>
    </source>
</evidence>
<feature type="domain" description="GspD-like N0" evidence="7">
    <location>
        <begin position="108"/>
        <end position="175"/>
    </location>
</feature>
<proteinExistence type="inferred from homology"/>
<dbReference type="AlphaFoldDB" id="A0A0U2ZQG4"/>
<sequence>MPSQYLNTSPLNRKLVIIALVAAVAGCASLQTSTERMAQRDQQIFTKPLRAAKALPDDPSATLSESEEQQQQTGMEVFKAPSLSVEQAETQAREVIVPGLSDNKVSRLSFNNMPVGAFINEVFGNQLGLNFVVEPNVKNTPDLVTMRITQPVSEKELYSLATQTLRSYGVTTFVKENVLVFDFSEEAAGGETPLLISGRTLPEVPSTSRPVFYIHPLSAVTTPNVRSWLTQLFPRKELDIKEDPARNAIILVGSQRVVEQALVATRLLDKPTMEGMHSRIIRPSLSTASDLATNLEKVLSAQGYSVRQTDGTSAVRLLPLDSVGQLVVFARSQPVLEHIIDWAQTMEKERHNTIESGLFSYQVQSTQANHIVQVLNSLGVANYSGGTSSESERDNGGSGSNVNSPRMSSQRTPTNNEDAKGRYAVDEQLNTILYSGSGKDWLQVLPIIKTLDKPAPSVMVEIILAEVTLENTQRSGVEWLTDVSFGGFSGTVGTLDRLGLSGGGMLMNLNTAGATRAVLNAFYRNDKATIRSRPRIMVKSGGEASIDVGNEVPVLTQQSQSTQNPDAPVVASINYRKTGVLLDVKPTVHASGFVDVEINQELSEAIGTESSEIDSPTILNRNISTTVTLRDGGSVLIGGLISSNASNGRQGIPFLSQLPFLGKMFSSDTEEKTRTELMIMIIPYVLSSPDEAESLTDDLQRARIDEITAEISPPADTLEN</sequence>
<reference evidence="8 9" key="1">
    <citation type="submission" date="2015-12" db="EMBL/GenBank/DDBJ databases">
        <title>Complete genome of Lacimicrobium alkaliphilum KCTC 32984.</title>
        <authorList>
            <person name="Kim S.-G."/>
            <person name="Lee Y.-J."/>
        </authorList>
    </citation>
    <scope>NUCLEOTIDE SEQUENCE [LARGE SCALE GENOMIC DNA]</scope>
    <source>
        <strain evidence="8 9">YelD216</strain>
    </source>
</reference>
<evidence type="ECO:0000256" key="2">
    <source>
        <dbReference type="ARBA" id="ARBA00022692"/>
    </source>
</evidence>
<dbReference type="InterPro" id="IPR038591">
    <property type="entry name" value="NolW-like_sf"/>
</dbReference>
<dbReference type="InterPro" id="IPR050810">
    <property type="entry name" value="Bact_Secretion_Sys_Channel"/>
</dbReference>
<dbReference type="GO" id="GO:0016020">
    <property type="term" value="C:membrane"/>
    <property type="evidence" value="ECO:0007669"/>
    <property type="project" value="UniProtKB-SubCell"/>
</dbReference>
<comment type="subcellular location">
    <subcellularLocation>
        <location evidence="1">Membrane</location>
    </subcellularLocation>
</comment>
<dbReference type="KEGG" id="lal:AT746_14020"/>
<evidence type="ECO:0000313" key="9">
    <source>
        <dbReference type="Proteomes" id="UP000068447"/>
    </source>
</evidence>
<dbReference type="Proteomes" id="UP000068447">
    <property type="component" value="Chromosome"/>
</dbReference>
<organism evidence="8 9">
    <name type="scientific">Lacimicrobium alkaliphilum</name>
    <dbReference type="NCBI Taxonomy" id="1526571"/>
    <lineage>
        <taxon>Bacteria</taxon>
        <taxon>Pseudomonadati</taxon>
        <taxon>Pseudomonadota</taxon>
        <taxon>Gammaproteobacteria</taxon>
        <taxon>Alteromonadales</taxon>
        <taxon>Alteromonadaceae</taxon>
        <taxon>Lacimicrobium</taxon>
    </lineage>
</organism>
<accession>A0A0U2ZQG4</accession>
<feature type="region of interest" description="Disordered" evidence="5">
    <location>
        <begin position="55"/>
        <end position="75"/>
    </location>
</feature>
<dbReference type="STRING" id="1526571.AT746_14020"/>
<comment type="similarity">
    <text evidence="4">Belongs to the bacterial secretin family.</text>
</comment>
<dbReference type="Gene3D" id="3.30.1370.120">
    <property type="match status" value="2"/>
</dbReference>
<dbReference type="OrthoDB" id="9779724at2"/>
<evidence type="ECO:0000259" key="6">
    <source>
        <dbReference type="Pfam" id="PF00263"/>
    </source>
</evidence>
<evidence type="ECO:0000259" key="7">
    <source>
        <dbReference type="Pfam" id="PF21305"/>
    </source>
</evidence>
<dbReference type="GO" id="GO:0009306">
    <property type="term" value="P:protein secretion"/>
    <property type="evidence" value="ECO:0007669"/>
    <property type="project" value="InterPro"/>
</dbReference>
<gene>
    <name evidence="8" type="ORF">AT746_14020</name>
</gene>
<evidence type="ECO:0000313" key="8">
    <source>
        <dbReference type="EMBL" id="ALT00477.1"/>
    </source>
</evidence>
<dbReference type="InterPro" id="IPR049371">
    <property type="entry name" value="GspD-like_N0"/>
</dbReference>
<dbReference type="InterPro" id="IPR001775">
    <property type="entry name" value="GspD/PilQ"/>
</dbReference>
<evidence type="ECO:0000256" key="4">
    <source>
        <dbReference type="RuleBase" id="RU004003"/>
    </source>
</evidence>
<keyword evidence="2" id="KW-0812">Transmembrane</keyword>
<dbReference type="InterPro" id="IPR004846">
    <property type="entry name" value="T2SS/T3SS_dom"/>
</dbReference>
<dbReference type="PRINTS" id="PR00811">
    <property type="entry name" value="BCTERIALGSPD"/>
</dbReference>
<dbReference type="Pfam" id="PF00263">
    <property type="entry name" value="Secretin"/>
    <property type="match status" value="1"/>
</dbReference>
<dbReference type="PANTHER" id="PTHR30332">
    <property type="entry name" value="PROBABLE GENERAL SECRETION PATHWAY PROTEIN D"/>
    <property type="match status" value="1"/>
</dbReference>
<feature type="region of interest" description="Disordered" evidence="5">
    <location>
        <begin position="384"/>
        <end position="422"/>
    </location>
</feature>
<protein>
    <submittedName>
        <fullName evidence="8">Type II and III secretion system protein</fullName>
    </submittedName>
</protein>
<dbReference type="EMBL" id="CP013650">
    <property type="protein sequence ID" value="ALT00477.1"/>
    <property type="molecule type" value="Genomic_DNA"/>
</dbReference>
<dbReference type="Pfam" id="PF21305">
    <property type="entry name" value="type_II_gspD_N0"/>
    <property type="match status" value="1"/>
</dbReference>
<feature type="compositionally biased region" description="Polar residues" evidence="5">
    <location>
        <begin position="400"/>
        <end position="416"/>
    </location>
</feature>
<evidence type="ECO:0000256" key="5">
    <source>
        <dbReference type="SAM" id="MobiDB-lite"/>
    </source>
</evidence>